<evidence type="ECO:0000256" key="1">
    <source>
        <dbReference type="ARBA" id="ARBA00004752"/>
    </source>
</evidence>
<evidence type="ECO:0000256" key="4">
    <source>
        <dbReference type="ARBA" id="ARBA00022984"/>
    </source>
</evidence>
<feature type="compositionally biased region" description="Polar residues" evidence="7">
    <location>
        <begin position="29"/>
        <end position="39"/>
    </location>
</feature>
<keyword evidence="4 6" id="KW-0573">Peptidoglycan synthesis</keyword>
<evidence type="ECO:0000313" key="10">
    <source>
        <dbReference type="EMBL" id="XBT79945.1"/>
    </source>
</evidence>
<dbReference type="InterPro" id="IPR036365">
    <property type="entry name" value="PGBD-like_sf"/>
</dbReference>
<organism evidence="10">
    <name type="scientific">Micromonospora sp. HUAS YX12</name>
    <dbReference type="NCBI Taxonomy" id="3156396"/>
    <lineage>
        <taxon>Bacteria</taxon>
        <taxon>Bacillati</taxon>
        <taxon>Actinomycetota</taxon>
        <taxon>Actinomycetes</taxon>
        <taxon>Micromonosporales</taxon>
        <taxon>Micromonosporaceae</taxon>
        <taxon>Micromonospora</taxon>
    </lineage>
</organism>
<evidence type="ECO:0000256" key="5">
    <source>
        <dbReference type="ARBA" id="ARBA00023316"/>
    </source>
</evidence>
<evidence type="ECO:0000256" key="8">
    <source>
        <dbReference type="SAM" id="SignalP"/>
    </source>
</evidence>
<keyword evidence="5 6" id="KW-0961">Cell wall biogenesis/degradation</keyword>
<evidence type="ECO:0000256" key="2">
    <source>
        <dbReference type="ARBA" id="ARBA00022679"/>
    </source>
</evidence>
<protein>
    <submittedName>
        <fullName evidence="10">L,D-transpeptidase family protein</fullName>
    </submittedName>
</protein>
<keyword evidence="3 6" id="KW-0133">Cell shape</keyword>
<dbReference type="GO" id="GO:0008360">
    <property type="term" value="P:regulation of cell shape"/>
    <property type="evidence" value="ECO:0007669"/>
    <property type="project" value="UniProtKB-UniRule"/>
</dbReference>
<dbReference type="GO" id="GO:0018104">
    <property type="term" value="P:peptidoglycan-protein cross-linking"/>
    <property type="evidence" value="ECO:0007669"/>
    <property type="project" value="TreeGrafter"/>
</dbReference>
<dbReference type="GO" id="GO:0005576">
    <property type="term" value="C:extracellular region"/>
    <property type="evidence" value="ECO:0007669"/>
    <property type="project" value="TreeGrafter"/>
</dbReference>
<comment type="pathway">
    <text evidence="1 6">Cell wall biogenesis; peptidoglycan biosynthesis.</text>
</comment>
<evidence type="ECO:0000259" key="9">
    <source>
        <dbReference type="PROSITE" id="PS52029"/>
    </source>
</evidence>
<sequence>MKSRHITVSVTCAALLMLAAGCGDGQEPEPNSSGQSRAVTSAPPPGTPTAPTAGETTTPAPATASPSPSSSPSPSGTPAGDAPDALRRGDTGDTVRALQERLDRLGYWVGESDGTFGLLTEQAVYALQKAAGLRPDGIVGAKTRAALDDGRRPDARSTDGHLAEVDLNRQLLMIVDDGEVSRIFNTSTGTFEHYTYQGETYLADTPRGRWTIDWQVDGWRDGPLGRLYRPKYFQEQGIAIHGYTSVPPYPASHGCVRVTLPAMDWLWTQDVLPKKTRVWVY</sequence>
<dbReference type="EMBL" id="CP157974">
    <property type="protein sequence ID" value="XBT79945.1"/>
    <property type="molecule type" value="Genomic_DNA"/>
</dbReference>
<dbReference type="CDD" id="cd16913">
    <property type="entry name" value="YkuD_like"/>
    <property type="match status" value="1"/>
</dbReference>
<feature type="region of interest" description="Disordered" evidence="7">
    <location>
        <begin position="24"/>
        <end position="90"/>
    </location>
</feature>
<dbReference type="InterPro" id="IPR050979">
    <property type="entry name" value="LD-transpeptidase"/>
</dbReference>
<dbReference type="PANTHER" id="PTHR30582:SF2">
    <property type="entry name" value="L,D-TRANSPEPTIDASE YCIB-RELATED"/>
    <property type="match status" value="1"/>
</dbReference>
<dbReference type="GO" id="GO:0071555">
    <property type="term" value="P:cell wall organization"/>
    <property type="evidence" value="ECO:0007669"/>
    <property type="project" value="UniProtKB-UniRule"/>
</dbReference>
<dbReference type="InterPro" id="IPR038063">
    <property type="entry name" value="Transpep_catalytic_dom"/>
</dbReference>
<feature type="active site" description="Proton donor/acceptor" evidence="6">
    <location>
        <position position="241"/>
    </location>
</feature>
<dbReference type="InterPro" id="IPR002477">
    <property type="entry name" value="Peptidoglycan-bd-like"/>
</dbReference>
<dbReference type="PROSITE" id="PS51257">
    <property type="entry name" value="PROKAR_LIPOPROTEIN"/>
    <property type="match status" value="1"/>
</dbReference>
<name>A0AAU7QX96_9ACTN</name>
<dbReference type="InterPro" id="IPR036366">
    <property type="entry name" value="PGBDSf"/>
</dbReference>
<evidence type="ECO:0000256" key="3">
    <source>
        <dbReference type="ARBA" id="ARBA00022960"/>
    </source>
</evidence>
<reference evidence="10" key="1">
    <citation type="submission" date="2024-06" db="EMBL/GenBank/DDBJ databases">
        <title>Micromonospora sp. strain HUAS YX12 genome sequences.</title>
        <authorList>
            <person name="Mo P."/>
        </authorList>
    </citation>
    <scope>NUCLEOTIDE SEQUENCE</scope>
    <source>
        <strain evidence="10">HUAS YX12</strain>
    </source>
</reference>
<keyword evidence="8" id="KW-0732">Signal</keyword>
<dbReference type="Pfam" id="PF03734">
    <property type="entry name" value="YkuD"/>
    <property type="match status" value="1"/>
</dbReference>
<dbReference type="Pfam" id="PF01471">
    <property type="entry name" value="PG_binding_1"/>
    <property type="match status" value="1"/>
</dbReference>
<evidence type="ECO:0000256" key="6">
    <source>
        <dbReference type="PROSITE-ProRule" id="PRU01373"/>
    </source>
</evidence>
<dbReference type="GO" id="GO:0071972">
    <property type="term" value="F:peptidoglycan L,D-transpeptidase activity"/>
    <property type="evidence" value="ECO:0007669"/>
    <property type="project" value="TreeGrafter"/>
</dbReference>
<feature type="active site" description="Nucleophile" evidence="6">
    <location>
        <position position="255"/>
    </location>
</feature>
<keyword evidence="2" id="KW-0808">Transferase</keyword>
<dbReference type="Gene3D" id="1.10.101.10">
    <property type="entry name" value="PGBD-like superfamily/PGBD"/>
    <property type="match status" value="1"/>
</dbReference>
<feature type="compositionally biased region" description="Low complexity" evidence="7">
    <location>
        <begin position="49"/>
        <end position="83"/>
    </location>
</feature>
<dbReference type="InterPro" id="IPR005490">
    <property type="entry name" value="LD_TPept_cat_dom"/>
</dbReference>
<feature type="signal peptide" evidence="8">
    <location>
        <begin position="1"/>
        <end position="25"/>
    </location>
</feature>
<feature type="chain" id="PRO_5043975198" evidence="8">
    <location>
        <begin position="26"/>
        <end position="281"/>
    </location>
</feature>
<dbReference type="GO" id="GO:0016740">
    <property type="term" value="F:transferase activity"/>
    <property type="evidence" value="ECO:0007669"/>
    <property type="project" value="UniProtKB-KW"/>
</dbReference>
<proteinExistence type="predicted"/>
<dbReference type="AlphaFoldDB" id="A0AAU7QX96"/>
<accession>A0AAU7QX96</accession>
<dbReference type="SUPFAM" id="SSF47090">
    <property type="entry name" value="PGBD-like"/>
    <property type="match status" value="1"/>
</dbReference>
<dbReference type="SUPFAM" id="SSF141523">
    <property type="entry name" value="L,D-transpeptidase catalytic domain-like"/>
    <property type="match status" value="1"/>
</dbReference>
<dbReference type="Gene3D" id="2.40.440.10">
    <property type="entry name" value="L,D-transpeptidase catalytic domain-like"/>
    <property type="match status" value="1"/>
</dbReference>
<gene>
    <name evidence="10" type="ORF">ABIH81_20055</name>
</gene>
<evidence type="ECO:0000256" key="7">
    <source>
        <dbReference type="SAM" id="MobiDB-lite"/>
    </source>
</evidence>
<dbReference type="PROSITE" id="PS52029">
    <property type="entry name" value="LD_TPASE"/>
    <property type="match status" value="1"/>
</dbReference>
<dbReference type="PANTHER" id="PTHR30582">
    <property type="entry name" value="L,D-TRANSPEPTIDASE"/>
    <property type="match status" value="1"/>
</dbReference>
<dbReference type="RefSeq" id="WP_349876434.1">
    <property type="nucleotide sequence ID" value="NZ_CP157974.1"/>
</dbReference>
<feature type="domain" description="L,D-TPase catalytic" evidence="9">
    <location>
        <begin position="161"/>
        <end position="281"/>
    </location>
</feature>